<keyword evidence="1" id="KW-0732">Signal</keyword>
<reference evidence="2 3" key="1">
    <citation type="submission" date="2021-05" db="EMBL/GenBank/DDBJ databases">
        <title>Comparative genomic studies on the polysaccharide-degrading batcterial strains of the Flammeovirga genus.</title>
        <authorList>
            <person name="Zewei F."/>
            <person name="Zheng Z."/>
            <person name="Yu L."/>
            <person name="Ruyue G."/>
            <person name="Yanhong M."/>
            <person name="Yuanyuan C."/>
            <person name="Jingyan G."/>
            <person name="Wenjun H."/>
        </authorList>
    </citation>
    <scope>NUCLEOTIDE SEQUENCE [LARGE SCALE GENOMIC DNA]</scope>
    <source>
        <strain evidence="2 3">YS10</strain>
    </source>
</reference>
<name>A0ABX8GVA6_9BACT</name>
<organism evidence="2 3">
    <name type="scientific">Flammeovirga kamogawensis</name>
    <dbReference type="NCBI Taxonomy" id="373891"/>
    <lineage>
        <taxon>Bacteria</taxon>
        <taxon>Pseudomonadati</taxon>
        <taxon>Bacteroidota</taxon>
        <taxon>Cytophagia</taxon>
        <taxon>Cytophagales</taxon>
        <taxon>Flammeovirgaceae</taxon>
        <taxon>Flammeovirga</taxon>
    </lineage>
</organism>
<feature type="signal peptide" evidence="1">
    <location>
        <begin position="1"/>
        <end position="18"/>
    </location>
</feature>
<accession>A0ABX8GVA6</accession>
<dbReference type="RefSeq" id="WP_144074734.1">
    <property type="nucleotide sequence ID" value="NZ_CP076128.1"/>
</dbReference>
<dbReference type="EMBL" id="CP076128">
    <property type="protein sequence ID" value="QWG07338.1"/>
    <property type="molecule type" value="Genomic_DNA"/>
</dbReference>
<sequence>MKKLSILLLFLLPMYTFAQDIDSLVLINGDVIVGEIKNMDKGVVEIETPYSDSNFKIEWDGIEKMYCNTNFMITLSNGKRYNGHIRSTDPTVFQLITPTETVDVNPDNIVYLKSINNSFISKLSANVDVGYSYAKANNLSQLNASGYIGYTTHRWQVSINATSLKSTQDDVDPTERNEGGVTGKYFLPHDFYLTANVNFLSNTEQSIDLRTVGLLGIGKYIIHTNTAYWGFTTGASYLNESFDAVYNESTGNFETQSARSEAEWFLGTEINLFDTGDLSFMANAKGYRSLGGSDRWRADVGANVKYDLPLDFYIKMGYNMNYDTQPAEAGKEVDYQYTFGFGWEL</sequence>
<dbReference type="Proteomes" id="UP000682802">
    <property type="component" value="Chromosome 1"/>
</dbReference>
<feature type="chain" id="PRO_5046287067" evidence="1">
    <location>
        <begin position="19"/>
        <end position="345"/>
    </location>
</feature>
<protein>
    <submittedName>
        <fullName evidence="2">DUF481 domain-containing protein</fullName>
    </submittedName>
</protein>
<evidence type="ECO:0000313" key="3">
    <source>
        <dbReference type="Proteomes" id="UP000682802"/>
    </source>
</evidence>
<dbReference type="InterPro" id="IPR007433">
    <property type="entry name" value="DUF481"/>
</dbReference>
<evidence type="ECO:0000313" key="2">
    <source>
        <dbReference type="EMBL" id="QWG07338.1"/>
    </source>
</evidence>
<proteinExistence type="predicted"/>
<dbReference type="Pfam" id="PF04338">
    <property type="entry name" value="DUF481"/>
    <property type="match status" value="1"/>
</dbReference>
<keyword evidence="3" id="KW-1185">Reference proteome</keyword>
<evidence type="ECO:0000256" key="1">
    <source>
        <dbReference type="SAM" id="SignalP"/>
    </source>
</evidence>
<gene>
    <name evidence="2" type="ORF">KM029_18845</name>
</gene>